<accession>A0A5E4NGL1</accession>
<sequence>MSEEECRLEKEKNKAYDEEYEKQKKLKEEWFRIITSSEAKKGNDIKKSTKKKIVKKEELPPVRNAGPKIEPRIDFRRYRPYEDGITSKFGGHIPGKKFSIGITAYESSKNVRTVLVGGDIPEFKI</sequence>
<dbReference type="Proteomes" id="UP000325440">
    <property type="component" value="Unassembled WGS sequence"/>
</dbReference>
<reference evidence="1 2" key="1">
    <citation type="submission" date="2019-08" db="EMBL/GenBank/DDBJ databases">
        <authorList>
            <person name="Alioto T."/>
            <person name="Alioto T."/>
            <person name="Gomez Garrido J."/>
        </authorList>
    </citation>
    <scope>NUCLEOTIDE SEQUENCE [LARGE SCALE GENOMIC DNA]</scope>
</reference>
<keyword evidence="2" id="KW-1185">Reference proteome</keyword>
<proteinExistence type="predicted"/>
<gene>
    <name evidence="1" type="ORF">CINCED_3A025453</name>
</gene>
<evidence type="ECO:0000313" key="1">
    <source>
        <dbReference type="EMBL" id="VVC44048.1"/>
    </source>
</evidence>
<evidence type="ECO:0000313" key="2">
    <source>
        <dbReference type="Proteomes" id="UP000325440"/>
    </source>
</evidence>
<name>A0A5E4NGL1_9HEMI</name>
<organism evidence="1 2">
    <name type="scientific">Cinara cedri</name>
    <dbReference type="NCBI Taxonomy" id="506608"/>
    <lineage>
        <taxon>Eukaryota</taxon>
        <taxon>Metazoa</taxon>
        <taxon>Ecdysozoa</taxon>
        <taxon>Arthropoda</taxon>
        <taxon>Hexapoda</taxon>
        <taxon>Insecta</taxon>
        <taxon>Pterygota</taxon>
        <taxon>Neoptera</taxon>
        <taxon>Paraneoptera</taxon>
        <taxon>Hemiptera</taxon>
        <taxon>Sternorrhyncha</taxon>
        <taxon>Aphidomorpha</taxon>
        <taxon>Aphidoidea</taxon>
        <taxon>Aphididae</taxon>
        <taxon>Lachninae</taxon>
        <taxon>Cinara</taxon>
    </lineage>
</organism>
<dbReference type="AlphaFoldDB" id="A0A5E4NGL1"/>
<protein>
    <submittedName>
        <fullName evidence="1">Uncharacterized protein</fullName>
    </submittedName>
</protein>
<dbReference type="EMBL" id="CABPRJ010002375">
    <property type="protein sequence ID" value="VVC44048.1"/>
    <property type="molecule type" value="Genomic_DNA"/>
</dbReference>